<dbReference type="InterPro" id="IPR026414">
    <property type="entry name" value="ExosoTase_F-assoc_memb"/>
</dbReference>
<keyword evidence="1" id="KW-0472">Membrane</keyword>
<feature type="transmembrane region" description="Helical" evidence="1">
    <location>
        <begin position="7"/>
        <end position="27"/>
    </location>
</feature>
<keyword evidence="1" id="KW-1133">Transmembrane helix</keyword>
<keyword evidence="3" id="KW-1185">Reference proteome</keyword>
<accession>A0AAP2DS58</accession>
<feature type="transmembrane region" description="Helical" evidence="1">
    <location>
        <begin position="52"/>
        <end position="71"/>
    </location>
</feature>
<comment type="caution">
    <text evidence="2">The sequence shown here is derived from an EMBL/GenBank/DDBJ whole genome shotgun (WGS) entry which is preliminary data.</text>
</comment>
<reference evidence="2 3" key="1">
    <citation type="submission" date="2021-05" db="EMBL/GenBank/DDBJ databases">
        <title>A Polyphasic approach of four new species of the genus Ohtaekwangia: Ohtaekwangia histidinii sp. nov., Ohtaekwangia cretensis sp. nov., Ohtaekwangia indiensis sp. nov., Ohtaekwangia reichenbachii sp. nov. from diverse environment.</title>
        <authorList>
            <person name="Octaviana S."/>
        </authorList>
    </citation>
    <scope>NUCLEOTIDE SEQUENCE [LARGE SCALE GENOMIC DNA]</scope>
    <source>
        <strain evidence="2 3">PWU4</strain>
    </source>
</reference>
<evidence type="ECO:0000313" key="2">
    <source>
        <dbReference type="EMBL" id="MBT1700504.1"/>
    </source>
</evidence>
<name>A0AAP2DS58_9BACT</name>
<dbReference type="EMBL" id="JAHESF010000042">
    <property type="protein sequence ID" value="MBT1700504.1"/>
    <property type="molecule type" value="Genomic_DNA"/>
</dbReference>
<evidence type="ECO:0000313" key="3">
    <source>
        <dbReference type="Proteomes" id="UP001319200"/>
    </source>
</evidence>
<dbReference type="NCBIfam" id="TIGR04127">
    <property type="entry name" value="flavo_near_exo"/>
    <property type="match status" value="1"/>
</dbReference>
<organism evidence="2 3">
    <name type="scientific">Chryseosolibacter histidini</name>
    <dbReference type="NCBI Taxonomy" id="2782349"/>
    <lineage>
        <taxon>Bacteria</taxon>
        <taxon>Pseudomonadati</taxon>
        <taxon>Bacteroidota</taxon>
        <taxon>Cytophagia</taxon>
        <taxon>Cytophagales</taxon>
        <taxon>Chryseotaleaceae</taxon>
        <taxon>Chryseosolibacter</taxon>
    </lineage>
</organism>
<gene>
    <name evidence="2" type="ORF">KK083_26690</name>
</gene>
<dbReference type="Proteomes" id="UP001319200">
    <property type="component" value="Unassembled WGS sequence"/>
</dbReference>
<feature type="transmembrane region" description="Helical" evidence="1">
    <location>
        <begin position="78"/>
        <end position="95"/>
    </location>
</feature>
<dbReference type="RefSeq" id="WP_254169194.1">
    <property type="nucleotide sequence ID" value="NZ_JAHESF010000042.1"/>
</dbReference>
<protein>
    <submittedName>
        <fullName evidence="2">Exosortase F system-associated protein</fullName>
    </submittedName>
</protein>
<proteinExistence type="predicted"/>
<evidence type="ECO:0000256" key="1">
    <source>
        <dbReference type="SAM" id="Phobius"/>
    </source>
</evidence>
<sequence length="145" mass="16543">MEHGQRLMKRVAIGAAGVAGLAFVFLFQRTDVLALISQAQLSPEMHFSINRLARIFLNDIFMLLVLYALFADTRILKLALWVQVIDLLVLLPLYLVVKLSLEGDSEISSPFLSQFHRLIVNPTLMILIIPAVYYQRLARKDRQHP</sequence>
<feature type="transmembrane region" description="Helical" evidence="1">
    <location>
        <begin position="115"/>
        <end position="134"/>
    </location>
</feature>
<dbReference type="AlphaFoldDB" id="A0AAP2DS58"/>
<keyword evidence="1" id="KW-0812">Transmembrane</keyword>